<evidence type="ECO:0000313" key="2">
    <source>
        <dbReference type="Proteomes" id="UP001630127"/>
    </source>
</evidence>
<comment type="caution">
    <text evidence="1">The sequence shown here is derived from an EMBL/GenBank/DDBJ whole genome shotgun (WGS) entry which is preliminary data.</text>
</comment>
<organism evidence="1 2">
    <name type="scientific">Cinchona calisaya</name>
    <dbReference type="NCBI Taxonomy" id="153742"/>
    <lineage>
        <taxon>Eukaryota</taxon>
        <taxon>Viridiplantae</taxon>
        <taxon>Streptophyta</taxon>
        <taxon>Embryophyta</taxon>
        <taxon>Tracheophyta</taxon>
        <taxon>Spermatophyta</taxon>
        <taxon>Magnoliopsida</taxon>
        <taxon>eudicotyledons</taxon>
        <taxon>Gunneridae</taxon>
        <taxon>Pentapetalae</taxon>
        <taxon>asterids</taxon>
        <taxon>lamiids</taxon>
        <taxon>Gentianales</taxon>
        <taxon>Rubiaceae</taxon>
        <taxon>Cinchonoideae</taxon>
        <taxon>Cinchoneae</taxon>
        <taxon>Cinchona</taxon>
    </lineage>
</organism>
<sequence length="201" mass="22595">MIKDVAQEISIYAMSCFLLHDGVVKDIHLIMAEYWWNGKGKGSSVHLAVFNATLGNNRVVRRDMENGNGRWLPNVNRLVKANFDVAISKELGYCGLGVVFRDDQGNFVTAAVEKIRDALLVIQSLERECEDFSSLGPLRDDIRHGMKEREVSLVSWVRRSGNGSTHLVAKMALECNDRVLWMHAPPKLLQPILLADKTFST</sequence>
<gene>
    <name evidence="1" type="ORF">ACH5RR_003451</name>
</gene>
<dbReference type="AlphaFoldDB" id="A0ABD3AUX1"/>
<proteinExistence type="predicted"/>
<accession>A0ABD3AUX1</accession>
<evidence type="ECO:0008006" key="3">
    <source>
        <dbReference type="Google" id="ProtNLM"/>
    </source>
</evidence>
<evidence type="ECO:0000313" key="1">
    <source>
        <dbReference type="EMBL" id="KAL3534990.1"/>
    </source>
</evidence>
<dbReference type="InterPro" id="IPR052929">
    <property type="entry name" value="RNase_H-like_EbsB-rel"/>
</dbReference>
<dbReference type="EMBL" id="JBJUIK010000002">
    <property type="protein sequence ID" value="KAL3534990.1"/>
    <property type="molecule type" value="Genomic_DNA"/>
</dbReference>
<name>A0ABD3AUX1_9GENT</name>
<dbReference type="PANTHER" id="PTHR47074">
    <property type="entry name" value="BNAC02G40300D PROTEIN"/>
    <property type="match status" value="1"/>
</dbReference>
<dbReference type="Proteomes" id="UP001630127">
    <property type="component" value="Unassembled WGS sequence"/>
</dbReference>
<reference evidence="1 2" key="1">
    <citation type="submission" date="2024-11" db="EMBL/GenBank/DDBJ databases">
        <title>A near-complete genome assembly of Cinchona calisaya.</title>
        <authorList>
            <person name="Lian D.C."/>
            <person name="Zhao X.W."/>
            <person name="Wei L."/>
        </authorList>
    </citation>
    <scope>NUCLEOTIDE SEQUENCE [LARGE SCALE GENOMIC DNA]</scope>
    <source>
        <tissue evidence="1">Nenye</tissue>
    </source>
</reference>
<dbReference type="PANTHER" id="PTHR47074:SF48">
    <property type="entry name" value="POLYNUCLEOTIDYL TRANSFERASE, RIBONUCLEASE H-LIKE SUPERFAMILY PROTEIN"/>
    <property type="match status" value="1"/>
</dbReference>
<keyword evidence="2" id="KW-1185">Reference proteome</keyword>
<protein>
    <recommendedName>
        <fullName evidence="3">RNase H type-1 domain-containing protein</fullName>
    </recommendedName>
</protein>